<dbReference type="OrthoDB" id="441890at2759"/>
<evidence type="ECO:0000256" key="1">
    <source>
        <dbReference type="SAM" id="MobiDB-lite"/>
    </source>
</evidence>
<evidence type="ECO:0008006" key="4">
    <source>
        <dbReference type="Google" id="ProtNLM"/>
    </source>
</evidence>
<feature type="region of interest" description="Disordered" evidence="1">
    <location>
        <begin position="198"/>
        <end position="218"/>
    </location>
</feature>
<dbReference type="HOGENOM" id="CLU_033444_1_0_1"/>
<dbReference type="GeneID" id="19186588"/>
<accession>W9XXZ9</accession>
<evidence type="ECO:0000313" key="3">
    <source>
        <dbReference type="Proteomes" id="UP000019471"/>
    </source>
</evidence>
<dbReference type="RefSeq" id="XP_007740661.1">
    <property type="nucleotide sequence ID" value="XM_007742471.1"/>
</dbReference>
<dbReference type="PANTHER" id="PTHR13379:SF0">
    <property type="entry name" value="UPF0415 PROTEIN C7ORF25"/>
    <property type="match status" value="1"/>
</dbReference>
<reference evidence="2 3" key="1">
    <citation type="submission" date="2013-03" db="EMBL/GenBank/DDBJ databases">
        <title>The Genome Sequence of Cladophialophora psammophila CBS 110553.</title>
        <authorList>
            <consortium name="The Broad Institute Genomics Platform"/>
            <person name="Cuomo C."/>
            <person name="de Hoog S."/>
            <person name="Gorbushina A."/>
            <person name="Walker B."/>
            <person name="Young S.K."/>
            <person name="Zeng Q."/>
            <person name="Gargeya S."/>
            <person name="Fitzgerald M."/>
            <person name="Haas B."/>
            <person name="Abouelleil A."/>
            <person name="Allen A.W."/>
            <person name="Alvarado L."/>
            <person name="Arachchi H.M."/>
            <person name="Berlin A.M."/>
            <person name="Chapman S.B."/>
            <person name="Gainer-Dewar J."/>
            <person name="Goldberg J."/>
            <person name="Griggs A."/>
            <person name="Gujja S."/>
            <person name="Hansen M."/>
            <person name="Howarth C."/>
            <person name="Imamovic A."/>
            <person name="Ireland A."/>
            <person name="Larimer J."/>
            <person name="McCowan C."/>
            <person name="Murphy C."/>
            <person name="Pearson M."/>
            <person name="Poon T.W."/>
            <person name="Priest M."/>
            <person name="Roberts A."/>
            <person name="Saif S."/>
            <person name="Shea T."/>
            <person name="Sisk P."/>
            <person name="Sykes S."/>
            <person name="Wortman J."/>
            <person name="Nusbaum C."/>
            <person name="Birren B."/>
        </authorList>
    </citation>
    <scope>NUCLEOTIDE SEQUENCE [LARGE SCALE GENOMIC DNA]</scope>
    <source>
        <strain evidence="2 3">CBS 110553</strain>
    </source>
</reference>
<dbReference type="PANTHER" id="PTHR13379">
    <property type="entry name" value="UNCHARACTERIZED DUF1308"/>
    <property type="match status" value="1"/>
</dbReference>
<dbReference type="eggNOG" id="ENOG502RZS8">
    <property type="taxonomic scope" value="Eukaryota"/>
</dbReference>
<evidence type="ECO:0000313" key="2">
    <source>
        <dbReference type="EMBL" id="EXJ75159.1"/>
    </source>
</evidence>
<comment type="caution">
    <text evidence="2">The sequence shown here is derived from an EMBL/GenBank/DDBJ whole genome shotgun (WGS) entry which is preliminary data.</text>
</comment>
<organism evidence="2 3">
    <name type="scientific">Cladophialophora psammophila CBS 110553</name>
    <dbReference type="NCBI Taxonomy" id="1182543"/>
    <lineage>
        <taxon>Eukaryota</taxon>
        <taxon>Fungi</taxon>
        <taxon>Dikarya</taxon>
        <taxon>Ascomycota</taxon>
        <taxon>Pezizomycotina</taxon>
        <taxon>Eurotiomycetes</taxon>
        <taxon>Chaetothyriomycetidae</taxon>
        <taxon>Chaetothyriales</taxon>
        <taxon>Herpotrichiellaceae</taxon>
        <taxon>Cladophialophora</taxon>
    </lineage>
</organism>
<proteinExistence type="predicted"/>
<dbReference type="AlphaFoldDB" id="W9XXZ9"/>
<protein>
    <recommendedName>
        <fullName evidence="4">DUF1308 domain-containing protein</fullName>
    </recommendedName>
</protein>
<dbReference type="STRING" id="1182543.W9XXZ9"/>
<name>W9XXZ9_9EURO</name>
<sequence>MFVLDDYSGSNPSRLTSADLLRSLQIRASALLQEFRLYQARLKARGKQQQVEIRGFKRGVESEVKLLEKIGREFATSQSTSQNIIAATSQQDEEGPQLHALRSSNLPFYEAVWDMAKSCRHVTALGKKMFFAGKDCVASRTNHDERSVSRTGVSKDVQKKETLVDIVADNGLQWIKISTLTEKRLLFEMAKEGWEKYGDIGEDGNTEGGQVPETDRGGTRTSKLELVRLAEDLKIAAQEVRVQFRHPQIQLVLPKIREGISPDVDAFLADLRATGAIVQCNTDMYKPSEDRQLDLDSLMPTVATVPLTSTINVDCTILLALISDISNFPRHQLLSTFAGKSETYHKAIVNQIEAEELSPMLSERIYPLLATRNLECTLHASQRMREIVHCMGTPSELSRAEILLGEGPYRDQPASTLRQAFSELSMHAVPTEVLFPVKVVNFDVNTLFGSDSTSMTLNAELCKSFPTSIAARTRDRLRLTPINASVFFYGWARQIVTLTSNRTAASELLKTINDVLDCDESQACKEDAEFLGPLIWCETARSLIGKTKFKE</sequence>
<gene>
    <name evidence="2" type="ORF">A1O5_01855</name>
</gene>
<dbReference type="Proteomes" id="UP000019471">
    <property type="component" value="Unassembled WGS sequence"/>
</dbReference>
<keyword evidence="3" id="KW-1185">Reference proteome</keyword>
<dbReference type="EMBL" id="AMGX01000002">
    <property type="protein sequence ID" value="EXJ75159.1"/>
    <property type="molecule type" value="Genomic_DNA"/>
</dbReference>